<accession>A0A193C524</accession>
<feature type="transmembrane region" description="Helical" evidence="9">
    <location>
        <begin position="185"/>
        <end position="218"/>
    </location>
</feature>
<feature type="transmembrane region" description="Helical" evidence="9">
    <location>
        <begin position="309"/>
        <end position="330"/>
    </location>
</feature>
<reference evidence="12 13" key="1">
    <citation type="journal article" date="2015" name="Genome Announc.">
        <title>Draft Genome Sequence of Norvancomycin-Producing Strain Amycolatopsis orientalis CPCC200066.</title>
        <authorList>
            <person name="Lei X."/>
            <person name="Yuan F."/>
            <person name="Shi Y."/>
            <person name="Li X."/>
            <person name="Wang L."/>
            <person name="Hong B."/>
        </authorList>
    </citation>
    <scope>NUCLEOTIDE SEQUENCE [LARGE SCALE GENOMIC DNA]</scope>
    <source>
        <strain evidence="12 13">B-37</strain>
    </source>
</reference>
<keyword evidence="3" id="KW-0328">Glycosyltransferase</keyword>
<evidence type="ECO:0000256" key="7">
    <source>
        <dbReference type="ARBA" id="ARBA00023136"/>
    </source>
</evidence>
<dbReference type="GO" id="GO:0009103">
    <property type="term" value="P:lipopolysaccharide biosynthetic process"/>
    <property type="evidence" value="ECO:0007669"/>
    <property type="project" value="UniProtKB-ARBA"/>
</dbReference>
<evidence type="ECO:0000256" key="4">
    <source>
        <dbReference type="ARBA" id="ARBA00022679"/>
    </source>
</evidence>
<evidence type="ECO:0000259" key="11">
    <source>
        <dbReference type="Pfam" id="PF24878"/>
    </source>
</evidence>
<keyword evidence="7 9" id="KW-0472">Membrane</keyword>
<evidence type="ECO:0000313" key="13">
    <source>
        <dbReference type="Proteomes" id="UP000093695"/>
    </source>
</evidence>
<feature type="transmembrane region" description="Helical" evidence="9">
    <location>
        <begin position="104"/>
        <end position="128"/>
    </location>
</feature>
<feature type="transmembrane region" description="Helical" evidence="9">
    <location>
        <begin position="396"/>
        <end position="416"/>
    </location>
</feature>
<proteinExistence type="predicted"/>
<evidence type="ECO:0000256" key="8">
    <source>
        <dbReference type="SAM" id="MobiDB-lite"/>
    </source>
</evidence>
<dbReference type="InterPro" id="IPR050297">
    <property type="entry name" value="LipidA_mod_glycosyltrf_83"/>
</dbReference>
<sequence>MTLLASRDAADEDSEDAATANQPSGPRWVRPSVAALLLATAVLYLWNLGESGWANAFYSAAAQAGSVSWKALFFGSSDAANAITVDKTPAALWVMGLSTRLFGVNAWSVLVPQALMGVGSVALLYATVRRTSGPAAGLLAGAVLALTPAAALMFRFNNPDSLLVLLLVAGAHCVVRALEIASPRWLALAGAAVGFGFLAKMLQAFLVLPAFGLAYLIAAPTPVRKRLLHLFGALCATLVSAGWYLAVVALWPAADRPYIGGSQGNSLWELALGYNGLGRITGDEVGSVGGGRNGGWGGTGWDRLFGTEMAGGIAWLLPAAVVALAAGSWFTRHARRTDRERAALILWGGWFLVTAAVFSFMSGIIHAYYTIALAPAIAALVGIAGAQLWRARGNPAAAATLSAGIGLTALTAYLLLSRHSTWLPGLAIAILVAGLLCAILVFFASRLPVVARRLVAVGALVTVLAGTGAYTVATAATPHSGALPSAGPSNGRGMGPGGGGIVIGGQGGPGGAGGGLLGTSLPGENLTAVLRQDSAKYTWTAATVGSNNAAGYQLGSGAPVMAVGGFNGTDPAPTLEQFQEYVRSGRIHYFLGDGMVMRGETGSDAAERIADWVAKTYLPTTVDGVTVYDLTR</sequence>
<dbReference type="EMBL" id="CP016174">
    <property type="protein sequence ID" value="ANN19671.1"/>
    <property type="molecule type" value="Genomic_DNA"/>
</dbReference>
<feature type="transmembrane region" description="Helical" evidence="9">
    <location>
        <begin position="454"/>
        <end position="473"/>
    </location>
</feature>
<feature type="transmembrane region" description="Helical" evidence="9">
    <location>
        <begin position="367"/>
        <end position="389"/>
    </location>
</feature>
<name>A0A193C524_AMYOR</name>
<dbReference type="InterPro" id="IPR038731">
    <property type="entry name" value="RgtA/B/C-like"/>
</dbReference>
<dbReference type="eggNOG" id="COG1807">
    <property type="taxonomic scope" value="Bacteria"/>
</dbReference>
<keyword evidence="5 9" id="KW-0812">Transmembrane</keyword>
<evidence type="ECO:0000256" key="9">
    <source>
        <dbReference type="SAM" id="Phobius"/>
    </source>
</evidence>
<gene>
    <name evidence="12" type="ORF">SD37_31335</name>
</gene>
<dbReference type="KEGG" id="aori:SD37_31335"/>
<feature type="domain" description="Glycosyltransferase RgtA/B/C/D-like" evidence="10">
    <location>
        <begin position="86"/>
        <end position="241"/>
    </location>
</feature>
<evidence type="ECO:0000256" key="1">
    <source>
        <dbReference type="ARBA" id="ARBA00004651"/>
    </source>
</evidence>
<dbReference type="PANTHER" id="PTHR33908">
    <property type="entry name" value="MANNOSYLTRANSFERASE YKCB-RELATED"/>
    <property type="match status" value="1"/>
</dbReference>
<feature type="transmembrane region" description="Helical" evidence="9">
    <location>
        <begin position="134"/>
        <end position="154"/>
    </location>
</feature>
<feature type="domain" description="Putative mannosyltransferase YkcA/B-like C-terminal" evidence="11">
    <location>
        <begin position="526"/>
        <end position="615"/>
    </location>
</feature>
<evidence type="ECO:0000313" key="12">
    <source>
        <dbReference type="EMBL" id="ANN19671.1"/>
    </source>
</evidence>
<feature type="region of interest" description="Disordered" evidence="8">
    <location>
        <begin position="1"/>
        <end position="26"/>
    </location>
</feature>
<evidence type="ECO:0000256" key="6">
    <source>
        <dbReference type="ARBA" id="ARBA00022989"/>
    </source>
</evidence>
<protein>
    <submittedName>
        <fullName evidence="12">Glycosyl transferase</fullName>
    </submittedName>
</protein>
<dbReference type="RefSeq" id="WP_044855954.1">
    <property type="nucleotide sequence ID" value="NZ_CP016174.1"/>
</dbReference>
<dbReference type="STRING" id="31958.SD37_31335"/>
<evidence type="ECO:0000256" key="5">
    <source>
        <dbReference type="ARBA" id="ARBA00022692"/>
    </source>
</evidence>
<comment type="subcellular location">
    <subcellularLocation>
        <location evidence="1">Cell membrane</location>
        <topology evidence="1">Multi-pass membrane protein</topology>
    </subcellularLocation>
</comment>
<organism evidence="12 13">
    <name type="scientific">Amycolatopsis orientalis</name>
    <name type="common">Nocardia orientalis</name>
    <dbReference type="NCBI Taxonomy" id="31958"/>
    <lineage>
        <taxon>Bacteria</taxon>
        <taxon>Bacillati</taxon>
        <taxon>Actinomycetota</taxon>
        <taxon>Actinomycetes</taxon>
        <taxon>Pseudonocardiales</taxon>
        <taxon>Pseudonocardiaceae</taxon>
        <taxon>Amycolatopsis</taxon>
    </lineage>
</organism>
<dbReference type="PANTHER" id="PTHR33908:SF3">
    <property type="entry name" value="UNDECAPRENYL PHOSPHATE-ALPHA-4-AMINO-4-DEOXY-L-ARABINOSE ARABINOSYL TRANSFERASE"/>
    <property type="match status" value="1"/>
</dbReference>
<dbReference type="AlphaFoldDB" id="A0A193C524"/>
<evidence type="ECO:0000256" key="2">
    <source>
        <dbReference type="ARBA" id="ARBA00022475"/>
    </source>
</evidence>
<dbReference type="GO" id="GO:0010041">
    <property type="term" value="P:response to iron(III) ion"/>
    <property type="evidence" value="ECO:0007669"/>
    <property type="project" value="TreeGrafter"/>
</dbReference>
<keyword evidence="2" id="KW-1003">Cell membrane</keyword>
<feature type="transmembrane region" description="Helical" evidence="9">
    <location>
        <begin position="422"/>
        <end position="442"/>
    </location>
</feature>
<feature type="transmembrane region" description="Helical" evidence="9">
    <location>
        <begin position="230"/>
        <end position="251"/>
    </location>
</feature>
<dbReference type="Proteomes" id="UP000093695">
    <property type="component" value="Chromosome"/>
</dbReference>
<dbReference type="Pfam" id="PF24878">
    <property type="entry name" value="YkcB_C"/>
    <property type="match status" value="1"/>
</dbReference>
<dbReference type="GO" id="GO:0016763">
    <property type="term" value="F:pentosyltransferase activity"/>
    <property type="evidence" value="ECO:0007669"/>
    <property type="project" value="TreeGrafter"/>
</dbReference>
<keyword evidence="13" id="KW-1185">Reference proteome</keyword>
<dbReference type="Pfam" id="PF13231">
    <property type="entry name" value="PMT_2"/>
    <property type="match status" value="1"/>
</dbReference>
<feature type="transmembrane region" description="Helical" evidence="9">
    <location>
        <begin position="161"/>
        <end position="179"/>
    </location>
</feature>
<evidence type="ECO:0000256" key="3">
    <source>
        <dbReference type="ARBA" id="ARBA00022676"/>
    </source>
</evidence>
<keyword evidence="6 9" id="KW-1133">Transmembrane helix</keyword>
<keyword evidence="4 12" id="KW-0808">Transferase</keyword>
<dbReference type="GO" id="GO:0005886">
    <property type="term" value="C:plasma membrane"/>
    <property type="evidence" value="ECO:0007669"/>
    <property type="project" value="UniProtKB-SubCell"/>
</dbReference>
<evidence type="ECO:0000259" key="10">
    <source>
        <dbReference type="Pfam" id="PF13231"/>
    </source>
</evidence>
<dbReference type="InterPro" id="IPR056785">
    <property type="entry name" value="YkcA/B-like_C"/>
</dbReference>
<feature type="transmembrane region" description="Helical" evidence="9">
    <location>
        <begin position="342"/>
        <end position="361"/>
    </location>
</feature>